<dbReference type="RefSeq" id="WP_378289087.1">
    <property type="nucleotide sequence ID" value="NZ_JBHSON010000096.1"/>
</dbReference>
<accession>A0ABW1AE13</accession>
<dbReference type="EMBL" id="JBHSON010000096">
    <property type="protein sequence ID" value="MFC5752766.1"/>
    <property type="molecule type" value="Genomic_DNA"/>
</dbReference>
<keyword evidence="4" id="KW-1185">Reference proteome</keyword>
<keyword evidence="2" id="KW-0472">Membrane</keyword>
<keyword evidence="2" id="KW-1133">Transmembrane helix</keyword>
<dbReference type="InterPro" id="IPR021401">
    <property type="entry name" value="DUF3040"/>
</dbReference>
<evidence type="ECO:0000313" key="4">
    <source>
        <dbReference type="Proteomes" id="UP001596074"/>
    </source>
</evidence>
<name>A0ABW1AE13_9ACTN</name>
<feature type="transmembrane region" description="Helical" evidence="2">
    <location>
        <begin position="85"/>
        <end position="110"/>
    </location>
</feature>
<sequence>MALSAEEIRTLNEIARRMAEEDPELVRRLVSDGLHGPAEREGGSAEGGDGAAENAGGSEAERVVRRIEVVEVGSRRRLARYLASLRAVAPAALVGALLVSGVVVSLLVAAQNADRAGTRSRGPRGRLRP</sequence>
<evidence type="ECO:0000256" key="1">
    <source>
        <dbReference type="SAM" id="MobiDB-lite"/>
    </source>
</evidence>
<dbReference type="Proteomes" id="UP001596074">
    <property type="component" value="Unassembled WGS sequence"/>
</dbReference>
<organism evidence="3 4">
    <name type="scientific">Actinomadura rugatobispora</name>
    <dbReference type="NCBI Taxonomy" id="1994"/>
    <lineage>
        <taxon>Bacteria</taxon>
        <taxon>Bacillati</taxon>
        <taxon>Actinomycetota</taxon>
        <taxon>Actinomycetes</taxon>
        <taxon>Streptosporangiales</taxon>
        <taxon>Thermomonosporaceae</taxon>
        <taxon>Actinomadura</taxon>
    </lineage>
</organism>
<comment type="caution">
    <text evidence="3">The sequence shown here is derived from an EMBL/GenBank/DDBJ whole genome shotgun (WGS) entry which is preliminary data.</text>
</comment>
<dbReference type="Pfam" id="PF11239">
    <property type="entry name" value="DUF3040"/>
    <property type="match status" value="1"/>
</dbReference>
<reference evidence="4" key="1">
    <citation type="journal article" date="2019" name="Int. J. Syst. Evol. Microbiol.">
        <title>The Global Catalogue of Microorganisms (GCM) 10K type strain sequencing project: providing services to taxonomists for standard genome sequencing and annotation.</title>
        <authorList>
            <consortium name="The Broad Institute Genomics Platform"/>
            <consortium name="The Broad Institute Genome Sequencing Center for Infectious Disease"/>
            <person name="Wu L."/>
            <person name="Ma J."/>
        </authorList>
    </citation>
    <scope>NUCLEOTIDE SEQUENCE [LARGE SCALE GENOMIC DNA]</scope>
    <source>
        <strain evidence="4">KCTC 42087</strain>
    </source>
</reference>
<gene>
    <name evidence="3" type="ORF">ACFPZN_44750</name>
</gene>
<feature type="region of interest" description="Disordered" evidence="1">
    <location>
        <begin position="27"/>
        <end position="59"/>
    </location>
</feature>
<protein>
    <submittedName>
        <fullName evidence="3">DUF3040 domain-containing protein</fullName>
    </submittedName>
</protein>
<proteinExistence type="predicted"/>
<evidence type="ECO:0000313" key="3">
    <source>
        <dbReference type="EMBL" id="MFC5752766.1"/>
    </source>
</evidence>
<evidence type="ECO:0000256" key="2">
    <source>
        <dbReference type="SAM" id="Phobius"/>
    </source>
</evidence>
<keyword evidence="2" id="KW-0812">Transmembrane</keyword>